<dbReference type="InterPro" id="IPR038488">
    <property type="entry name" value="Integrase_DNA-bd_sf"/>
</dbReference>
<dbReference type="GO" id="GO:0006310">
    <property type="term" value="P:DNA recombination"/>
    <property type="evidence" value="ECO:0007669"/>
    <property type="project" value="UniProtKB-KW"/>
</dbReference>
<dbReference type="PANTHER" id="PTHR30629:SF2">
    <property type="entry name" value="PROPHAGE INTEGRASE INTS-RELATED"/>
    <property type="match status" value="1"/>
</dbReference>
<dbReference type="Gene3D" id="1.10.443.10">
    <property type="entry name" value="Intergrase catalytic core"/>
    <property type="match status" value="1"/>
</dbReference>
<dbReference type="EMBL" id="JAFREP010000074">
    <property type="protein sequence ID" value="MBO1323473.1"/>
    <property type="molecule type" value="Genomic_DNA"/>
</dbReference>
<evidence type="ECO:0000313" key="5">
    <source>
        <dbReference type="EMBL" id="MBO1323473.1"/>
    </source>
</evidence>
<reference evidence="5" key="1">
    <citation type="submission" date="2021-03" db="EMBL/GenBank/DDBJ databases">
        <authorList>
            <person name="Wang G."/>
        </authorList>
    </citation>
    <scope>NUCLEOTIDE SEQUENCE</scope>
    <source>
        <strain evidence="5">KCTC 12899</strain>
    </source>
</reference>
<dbReference type="PANTHER" id="PTHR30629">
    <property type="entry name" value="PROPHAGE INTEGRASE"/>
    <property type="match status" value="1"/>
</dbReference>
<comment type="caution">
    <text evidence="5">The sequence shown here is derived from an EMBL/GenBank/DDBJ whole genome shotgun (WGS) entry which is preliminary data.</text>
</comment>
<comment type="similarity">
    <text evidence="1">Belongs to the 'phage' integrase family.</text>
</comment>
<dbReference type="RefSeq" id="WP_207863626.1">
    <property type="nucleotide sequence ID" value="NZ_JAFREP010000074.1"/>
</dbReference>
<keyword evidence="3" id="KW-0233">DNA recombination</keyword>
<feature type="domain" description="Tyr recombinase" evidence="4">
    <location>
        <begin position="274"/>
        <end position="503"/>
    </location>
</feature>
<dbReference type="InterPro" id="IPR002104">
    <property type="entry name" value="Integrase_catalytic"/>
</dbReference>
<evidence type="ECO:0000256" key="3">
    <source>
        <dbReference type="ARBA" id="ARBA00023172"/>
    </source>
</evidence>
<name>A0A8J7U8D6_9BACT</name>
<evidence type="ECO:0000259" key="4">
    <source>
        <dbReference type="PROSITE" id="PS51898"/>
    </source>
</evidence>
<dbReference type="AlphaFoldDB" id="A0A8J7U8D6"/>
<keyword evidence="6" id="KW-1185">Reference proteome</keyword>
<dbReference type="GO" id="GO:0003677">
    <property type="term" value="F:DNA binding"/>
    <property type="evidence" value="ECO:0007669"/>
    <property type="project" value="InterPro"/>
</dbReference>
<sequence>MRFALTDVSSFCRTFVGNCKRLLFTESQNEIRTARGWCMNIQKIKFNVDNLRPFIKAGVPVTIKDAAFKGLKFTIGKSKMAFTFDKRVSGRKGSALTFSMRAVVGPHNAVNYKEAREWAAELKRLCEAGIDPREDEAGRKLLGLPPLLVNRSKSSGANPVLLMDDAVKVFFSKKTYLKATTLHSLARNINEGFDPSWLKLEIREITPAMIAARFAERHRGGSRASSWNMLYAYSNIWNTNKKLFKDTEGNKILGQCPILEARQIIREEYGIKRHKPKRMVVKNHQLGRFLAELDRMTEGGSGHKVWYTEEGAALPFVVMTILLTKLSLFTGLRFNEARFLKWAYVDLEEGYFQLPGNIRRPKKDGDALFGDFDKNGKVHLNLDEHDFDFQGTKNGESHFVPMSTYVWAFLRELNANRGDNPFVFASTKYPERPIKRHISVFQFIQGLGFDYSPHAARRTFASIANDVGIGYRDIKEMLNHVSESDVTSGYIVPGFNPTKNRHNFQKVCDHILGEHAQYLGNQAKAADRYSRESIANELTRFVATLGLTPKEAAKILRTVAKSQNSQAA</sequence>
<dbReference type="InterPro" id="IPR013762">
    <property type="entry name" value="Integrase-like_cat_sf"/>
</dbReference>
<dbReference type="InterPro" id="IPR011010">
    <property type="entry name" value="DNA_brk_join_enz"/>
</dbReference>
<dbReference type="SUPFAM" id="SSF56349">
    <property type="entry name" value="DNA breaking-rejoining enzymes"/>
    <property type="match status" value="1"/>
</dbReference>
<dbReference type="GO" id="GO:0015074">
    <property type="term" value="P:DNA integration"/>
    <property type="evidence" value="ECO:0007669"/>
    <property type="project" value="UniProtKB-KW"/>
</dbReference>
<evidence type="ECO:0000313" key="6">
    <source>
        <dbReference type="Proteomes" id="UP000664417"/>
    </source>
</evidence>
<gene>
    <name evidence="5" type="ORF">J3U88_33710</name>
</gene>
<dbReference type="Proteomes" id="UP000664417">
    <property type="component" value="Unassembled WGS sequence"/>
</dbReference>
<protein>
    <submittedName>
        <fullName evidence="5">Integrase family protein</fullName>
    </submittedName>
</protein>
<dbReference type="PROSITE" id="PS51898">
    <property type="entry name" value="TYR_RECOMBINASE"/>
    <property type="match status" value="1"/>
</dbReference>
<evidence type="ECO:0000256" key="1">
    <source>
        <dbReference type="ARBA" id="ARBA00008857"/>
    </source>
</evidence>
<evidence type="ECO:0000256" key="2">
    <source>
        <dbReference type="ARBA" id="ARBA00022908"/>
    </source>
</evidence>
<accession>A0A8J7U8D6</accession>
<dbReference type="InterPro" id="IPR050808">
    <property type="entry name" value="Phage_Integrase"/>
</dbReference>
<dbReference type="Gene3D" id="3.30.160.390">
    <property type="entry name" value="Integrase, DNA-binding domain"/>
    <property type="match status" value="1"/>
</dbReference>
<proteinExistence type="inferred from homology"/>
<organism evidence="5 6">
    <name type="scientific">Acanthopleuribacter pedis</name>
    <dbReference type="NCBI Taxonomy" id="442870"/>
    <lineage>
        <taxon>Bacteria</taxon>
        <taxon>Pseudomonadati</taxon>
        <taxon>Acidobacteriota</taxon>
        <taxon>Holophagae</taxon>
        <taxon>Acanthopleuribacterales</taxon>
        <taxon>Acanthopleuribacteraceae</taxon>
        <taxon>Acanthopleuribacter</taxon>
    </lineage>
</organism>
<keyword evidence="2" id="KW-0229">DNA integration</keyword>
<dbReference type="Pfam" id="PF00589">
    <property type="entry name" value="Phage_integrase"/>
    <property type="match status" value="1"/>
</dbReference>